<sequence>MAFNLDSRPSLLGECVVYLGVFNYFFAVDESTPIVSKIGTEIGRLQLRITPYVATDQINKDEFVPYMRADVDNPEQQIHEFMDRFVQFRVQLSGLSQLIPLRFSHVSVRYTFFRETNTQTPRFRVDPEGDSVSLNLEFRHSVNVSDALVKYVTSSNLSIEILGHMSE</sequence>
<protein>
    <submittedName>
        <fullName evidence="1">Uncharacterized protein</fullName>
    </submittedName>
</protein>
<organism evidence="1 2">
    <name type="scientific">Phytophthora infestans</name>
    <name type="common">Potato late blight agent</name>
    <name type="synonym">Botrytis infestans</name>
    <dbReference type="NCBI Taxonomy" id="4787"/>
    <lineage>
        <taxon>Eukaryota</taxon>
        <taxon>Sar</taxon>
        <taxon>Stramenopiles</taxon>
        <taxon>Oomycota</taxon>
        <taxon>Peronosporomycetes</taxon>
        <taxon>Peronosporales</taxon>
        <taxon>Peronosporaceae</taxon>
        <taxon>Phytophthora</taxon>
    </lineage>
</organism>
<evidence type="ECO:0000313" key="1">
    <source>
        <dbReference type="EMBL" id="KAF4145714.1"/>
    </source>
</evidence>
<dbReference type="Proteomes" id="UP000704712">
    <property type="component" value="Unassembled WGS sequence"/>
</dbReference>
<dbReference type="EMBL" id="JAACNO010000696">
    <property type="protein sequence ID" value="KAF4145714.1"/>
    <property type="molecule type" value="Genomic_DNA"/>
</dbReference>
<accession>A0A8S9V2K0</accession>
<name>A0A8S9V2K0_PHYIN</name>
<proteinExistence type="predicted"/>
<comment type="caution">
    <text evidence="1">The sequence shown here is derived from an EMBL/GenBank/DDBJ whole genome shotgun (WGS) entry which is preliminary data.</text>
</comment>
<evidence type="ECO:0000313" key="2">
    <source>
        <dbReference type="Proteomes" id="UP000704712"/>
    </source>
</evidence>
<gene>
    <name evidence="1" type="ORF">GN958_ATG05107</name>
</gene>
<dbReference type="AlphaFoldDB" id="A0A8S9V2K0"/>
<reference evidence="1" key="1">
    <citation type="submission" date="2020-03" db="EMBL/GenBank/DDBJ databases">
        <title>Hybrid Assembly of Korean Phytophthora infestans isolates.</title>
        <authorList>
            <person name="Prokchorchik M."/>
            <person name="Lee Y."/>
            <person name="Seo J."/>
            <person name="Cho J.-H."/>
            <person name="Park Y.-E."/>
            <person name="Jang D.-C."/>
            <person name="Im J.-S."/>
            <person name="Choi J.-G."/>
            <person name="Park H.-J."/>
            <person name="Lee G.-B."/>
            <person name="Lee Y.-G."/>
            <person name="Hong S.-Y."/>
            <person name="Cho K."/>
            <person name="Sohn K.H."/>
        </authorList>
    </citation>
    <scope>NUCLEOTIDE SEQUENCE</scope>
    <source>
        <strain evidence="1">KR_2_A2</strain>
    </source>
</reference>